<accession>A0ABS8PLG3</accession>
<evidence type="ECO:0000259" key="1">
    <source>
        <dbReference type="Pfam" id="PF13566"/>
    </source>
</evidence>
<dbReference type="Proteomes" id="UP001199816">
    <property type="component" value="Unassembled WGS sequence"/>
</dbReference>
<protein>
    <submittedName>
        <fullName evidence="2">TIGR03915 family putative DNA repair protein</fullName>
    </submittedName>
</protein>
<name>A0ABS8PLG3_9BACT</name>
<sequence>MPHLITHHSVVQYLFDGSFSGLLTAVFESYAARHCHVALFEQDKARNNFFDPVVIITTTPEKALRVWKGLKKKLTTALQVEYYSAFLAEDAAVMQQLFNYARFVFDHAAGAAANYGHPAVMAVQQMAQKVSRERHRMKAFVRFQKTACGLYIAAIEPDYNVLPLVRKHFKDRYADQRWLIYDRKRKYGIYYDLHAIHEVLIEAAAAGTVVHAAEMMLDASEALYSTLWKDYFKSTNIQERKNTRLHIRHVPRRYWRHLTEKQLG</sequence>
<gene>
    <name evidence="2" type="ORF">LQ567_02960</name>
</gene>
<dbReference type="InterPro" id="IPR023875">
    <property type="entry name" value="DNA_repair_put"/>
</dbReference>
<dbReference type="RefSeq" id="WP_231002609.1">
    <property type="nucleotide sequence ID" value="NZ_JAJNEC010000003.1"/>
</dbReference>
<dbReference type="NCBIfam" id="TIGR03915">
    <property type="entry name" value="SAM_7_link_chp"/>
    <property type="match status" value="1"/>
</dbReference>
<proteinExistence type="predicted"/>
<dbReference type="EMBL" id="JAJNEC010000003">
    <property type="protein sequence ID" value="MCD2421705.1"/>
    <property type="molecule type" value="Genomic_DNA"/>
</dbReference>
<evidence type="ECO:0000313" key="3">
    <source>
        <dbReference type="Proteomes" id="UP001199816"/>
    </source>
</evidence>
<evidence type="ECO:0000313" key="2">
    <source>
        <dbReference type="EMBL" id="MCD2421705.1"/>
    </source>
</evidence>
<dbReference type="Pfam" id="PF13566">
    <property type="entry name" value="DUF4130"/>
    <property type="match status" value="1"/>
</dbReference>
<dbReference type="InterPro" id="IPR025404">
    <property type="entry name" value="DUF4130"/>
</dbReference>
<comment type="caution">
    <text evidence="2">The sequence shown here is derived from an EMBL/GenBank/DDBJ whole genome shotgun (WGS) entry which is preliminary data.</text>
</comment>
<organism evidence="2 3">
    <name type="scientific">Niabella pedocola</name>
    <dbReference type="NCBI Taxonomy" id="1752077"/>
    <lineage>
        <taxon>Bacteria</taxon>
        <taxon>Pseudomonadati</taxon>
        <taxon>Bacteroidota</taxon>
        <taxon>Chitinophagia</taxon>
        <taxon>Chitinophagales</taxon>
        <taxon>Chitinophagaceae</taxon>
        <taxon>Niabella</taxon>
    </lineage>
</organism>
<keyword evidence="3" id="KW-1185">Reference proteome</keyword>
<feature type="domain" description="DUF4130" evidence="1">
    <location>
        <begin position="95"/>
        <end position="260"/>
    </location>
</feature>
<reference evidence="2 3" key="1">
    <citation type="submission" date="2021-11" db="EMBL/GenBank/DDBJ databases">
        <title>Genomic of Niabella pedocola.</title>
        <authorList>
            <person name="Wu T."/>
        </authorList>
    </citation>
    <scope>NUCLEOTIDE SEQUENCE [LARGE SCALE GENOMIC DNA]</scope>
    <source>
        <strain evidence="2 3">JCM 31011</strain>
    </source>
</reference>